<evidence type="ECO:0000256" key="1">
    <source>
        <dbReference type="SAM" id="MobiDB-lite"/>
    </source>
</evidence>
<feature type="compositionally biased region" description="Basic residues" evidence="1">
    <location>
        <begin position="354"/>
        <end position="365"/>
    </location>
</feature>
<name>A0AAD1TYS9_EUPCR</name>
<gene>
    <name evidence="2" type="ORF">ECRASSUSDP1_LOCUS261</name>
</gene>
<evidence type="ECO:0000313" key="2">
    <source>
        <dbReference type="EMBL" id="CAI2358977.1"/>
    </source>
</evidence>
<dbReference type="AlphaFoldDB" id="A0AAD1TYS9"/>
<evidence type="ECO:0000313" key="3">
    <source>
        <dbReference type="Proteomes" id="UP001295684"/>
    </source>
</evidence>
<sequence>MAKVNRNLKKHMEELLRSKNYLGHKKKWNEVYLEISNQSRNEVGGAQDFNSVMVGEEAPKYVPRRILGLPHTKQYATQLSPEISPVRDLKANETKESMTKISTDERSKDWIKADEEVKSSQSNTKGEGDTHHSLDRSKEREEEDNIEDFINKYCKSYPSPFTWKLSKLCESPNAFIDFKKKNMRFVKEYDNIFEMRRMRYGKYQSKSIITELKKKYSKANKRKKDTVPKLSKVIEDYAARFGDGSIGRYRHHDFSKNWNETFKGSSMDYNNHLQRRSTIYAENVVRKIRKASRMNKKTPVPRYLNAQISSKAFSLASSKASTSKAPSKFTKSPQSSTNGTRNRFLAEKVSSAKQNRRSRIPRNKRLILSVDNGKPGQGPGKILVQDTKSSTKKERLKSGNPFQRQKRRKEFRYIFGFYRLIALNQEFLTTLRSIPLYIPKPMLTLTTKIKICCKLIEHLRWKISHMMNS</sequence>
<protein>
    <submittedName>
        <fullName evidence="2">Uncharacterized protein</fullName>
    </submittedName>
</protein>
<proteinExistence type="predicted"/>
<feature type="compositionally biased region" description="Basic and acidic residues" evidence="1">
    <location>
        <begin position="126"/>
        <end position="140"/>
    </location>
</feature>
<dbReference type="EMBL" id="CAMPGE010000243">
    <property type="protein sequence ID" value="CAI2358977.1"/>
    <property type="molecule type" value="Genomic_DNA"/>
</dbReference>
<organism evidence="2 3">
    <name type="scientific">Euplotes crassus</name>
    <dbReference type="NCBI Taxonomy" id="5936"/>
    <lineage>
        <taxon>Eukaryota</taxon>
        <taxon>Sar</taxon>
        <taxon>Alveolata</taxon>
        <taxon>Ciliophora</taxon>
        <taxon>Intramacronucleata</taxon>
        <taxon>Spirotrichea</taxon>
        <taxon>Hypotrichia</taxon>
        <taxon>Euplotida</taxon>
        <taxon>Euplotidae</taxon>
        <taxon>Moneuplotes</taxon>
    </lineage>
</organism>
<keyword evidence="3" id="KW-1185">Reference proteome</keyword>
<reference evidence="2" key="1">
    <citation type="submission" date="2023-07" db="EMBL/GenBank/DDBJ databases">
        <authorList>
            <consortium name="AG Swart"/>
            <person name="Singh M."/>
            <person name="Singh A."/>
            <person name="Seah K."/>
            <person name="Emmerich C."/>
        </authorList>
    </citation>
    <scope>NUCLEOTIDE SEQUENCE</scope>
    <source>
        <strain evidence="2">DP1</strain>
    </source>
</reference>
<comment type="caution">
    <text evidence="2">The sequence shown here is derived from an EMBL/GenBank/DDBJ whole genome shotgun (WGS) entry which is preliminary data.</text>
</comment>
<feature type="region of interest" description="Disordered" evidence="1">
    <location>
        <begin position="115"/>
        <end position="143"/>
    </location>
</feature>
<accession>A0AAD1TYS9</accession>
<dbReference type="Proteomes" id="UP001295684">
    <property type="component" value="Unassembled WGS sequence"/>
</dbReference>
<feature type="region of interest" description="Disordered" evidence="1">
    <location>
        <begin position="319"/>
        <end position="403"/>
    </location>
</feature>
<feature type="compositionally biased region" description="Low complexity" evidence="1">
    <location>
        <begin position="319"/>
        <end position="333"/>
    </location>
</feature>